<dbReference type="EMBL" id="PUHZ01000020">
    <property type="protein sequence ID" value="PQO44356.1"/>
    <property type="molecule type" value="Genomic_DNA"/>
</dbReference>
<gene>
    <name evidence="1" type="ORF">C5Y93_20570</name>
</gene>
<dbReference type="RefSeq" id="WP_105337325.1">
    <property type="nucleotide sequence ID" value="NZ_PUHZ01000020.1"/>
</dbReference>
<evidence type="ECO:0000313" key="2">
    <source>
        <dbReference type="Proteomes" id="UP000237819"/>
    </source>
</evidence>
<accession>A0A2S8GIV7</accession>
<organism evidence="1 2">
    <name type="scientific">Blastopirellula marina</name>
    <dbReference type="NCBI Taxonomy" id="124"/>
    <lineage>
        <taxon>Bacteria</taxon>
        <taxon>Pseudomonadati</taxon>
        <taxon>Planctomycetota</taxon>
        <taxon>Planctomycetia</taxon>
        <taxon>Pirellulales</taxon>
        <taxon>Pirellulaceae</taxon>
        <taxon>Blastopirellula</taxon>
    </lineage>
</organism>
<sequence length="136" mass="14397">MAPLTLRCPDCGRSIQAEVGQFAGHGRLVWSLAYACPDCGACIEADDSGEPPAEIRAAILAHEGEWGLHIEVGGAAVIKAIQVLRNVLHLSLADAARLKRQVPGVVVTGTKTEMRHLADQLAAEEVPATVARMEIP</sequence>
<reference evidence="1 2" key="1">
    <citation type="submission" date="2018-02" db="EMBL/GenBank/DDBJ databases">
        <title>Comparative genomes isolates from brazilian mangrove.</title>
        <authorList>
            <person name="Araujo J.E."/>
            <person name="Taketani R.G."/>
            <person name="Silva M.C.P."/>
            <person name="Loureco M.V."/>
            <person name="Andreote F.D."/>
        </authorList>
    </citation>
    <scope>NUCLEOTIDE SEQUENCE [LARGE SCALE GENOMIC DNA]</scope>
    <source>
        <strain evidence="1 2">Nap-Phe MGV</strain>
    </source>
</reference>
<dbReference type="Proteomes" id="UP000237819">
    <property type="component" value="Unassembled WGS sequence"/>
</dbReference>
<comment type="caution">
    <text evidence="1">The sequence shown here is derived from an EMBL/GenBank/DDBJ whole genome shotgun (WGS) entry which is preliminary data.</text>
</comment>
<dbReference type="OrthoDB" id="517695at2"/>
<name>A0A2S8GIV7_9BACT</name>
<protein>
    <submittedName>
        <fullName evidence="1">Uncharacterized protein</fullName>
    </submittedName>
</protein>
<dbReference type="AlphaFoldDB" id="A0A2S8GIV7"/>
<proteinExistence type="predicted"/>
<evidence type="ECO:0000313" key="1">
    <source>
        <dbReference type="EMBL" id="PQO44356.1"/>
    </source>
</evidence>